<feature type="transmembrane region" description="Helical" evidence="5">
    <location>
        <begin position="433"/>
        <end position="455"/>
    </location>
</feature>
<reference evidence="7" key="2">
    <citation type="submission" date="2020-08" db="EMBL/GenBank/DDBJ databases">
        <authorList>
            <person name="Kikuchi T."/>
        </authorList>
    </citation>
    <scope>NUCLEOTIDE SEQUENCE</scope>
    <source>
        <strain evidence="6">Ka4C1</strain>
    </source>
</reference>
<sequence>MELPVEEKPPPSTTMGKVWAEVQRWQIRMELVILAISICDTARVVITPTLMLKKVKRAYNASEYEPDPDLYEKWYNKQMVVWDQNYTYVNMPLAIAATIFFGAYSDRRGRKVPMILGLLGMLFGNLFYLLVWWPTTDWALQWIFLAGVLNGVTGGFRMVTGSVNAYLSDQFKVKKTLSFRMIITYTILNVGDLIGSQMTKFISRQWNEIVAAFIMQAINLIVICYVIFIVKPVGERDDSKQSIVTIGKDALRSVWLSAKVVIRPRENGCRALLLLTFFCALVNRVAFSEEKALIGTYTKLKPFEWTTSDFAQYKSYRPFTQILGLIFGLVVLKKLLKLRDTTILILATISMGLDSLLIGLATSSLLIYLSMIAGFLHALTNPLLYTLYSCLVEPNETGRVYAMDSILHNIGYFIKTAVLQNVYIHTVNWYQGFIWLLLSSMAVVSASVLTVIHFVSKRRGVGED</sequence>
<keyword evidence="4 5" id="KW-0472">Membrane</keyword>
<evidence type="ECO:0000313" key="8">
    <source>
        <dbReference type="Proteomes" id="UP000095284"/>
    </source>
</evidence>
<feature type="transmembrane region" description="Helical" evidence="5">
    <location>
        <begin position="209"/>
        <end position="230"/>
    </location>
</feature>
<dbReference type="Proteomes" id="UP000095284">
    <property type="component" value="Unplaced"/>
</dbReference>
<evidence type="ECO:0000313" key="7">
    <source>
        <dbReference type="EMBL" id="CAG9130118.1"/>
    </source>
</evidence>
<dbReference type="Pfam" id="PF07690">
    <property type="entry name" value="MFS_1"/>
    <property type="match status" value="1"/>
</dbReference>
<dbReference type="SUPFAM" id="SSF103473">
    <property type="entry name" value="MFS general substrate transporter"/>
    <property type="match status" value="1"/>
</dbReference>
<evidence type="ECO:0000313" key="6">
    <source>
        <dbReference type="EMBL" id="CAD5234382.1"/>
    </source>
</evidence>
<feature type="transmembrane region" description="Helical" evidence="5">
    <location>
        <begin position="86"/>
        <end position="105"/>
    </location>
</feature>
<name>A0A1I7SMC8_BURXY</name>
<evidence type="ECO:0000256" key="4">
    <source>
        <dbReference type="ARBA" id="ARBA00023136"/>
    </source>
</evidence>
<evidence type="ECO:0000256" key="1">
    <source>
        <dbReference type="ARBA" id="ARBA00004141"/>
    </source>
</evidence>
<dbReference type="PANTHER" id="PTHR23507:SF11">
    <property type="entry name" value="SOLUTE CARRIER FAMILY RELATED"/>
    <property type="match status" value="1"/>
</dbReference>
<keyword evidence="9" id="KW-1185">Reference proteome</keyword>
<comment type="subcellular location">
    <subcellularLocation>
        <location evidence="1">Membrane</location>
        <topology evidence="1">Multi-pass membrane protein</topology>
    </subcellularLocation>
</comment>
<feature type="transmembrane region" description="Helical" evidence="5">
    <location>
        <begin position="318"/>
        <end position="336"/>
    </location>
</feature>
<dbReference type="GO" id="GO:0022857">
    <property type="term" value="F:transmembrane transporter activity"/>
    <property type="evidence" value="ECO:0007669"/>
    <property type="project" value="InterPro"/>
</dbReference>
<dbReference type="EMBL" id="CAJFCV020000006">
    <property type="protein sequence ID" value="CAG9130118.1"/>
    <property type="molecule type" value="Genomic_DNA"/>
</dbReference>
<evidence type="ECO:0000256" key="5">
    <source>
        <dbReference type="SAM" id="Phobius"/>
    </source>
</evidence>
<accession>A0A1I7SMC8</accession>
<protein>
    <submittedName>
        <fullName evidence="6">(pine wood nematode) hypothetical protein</fullName>
    </submittedName>
</protein>
<dbReference type="OrthoDB" id="3026777at2759"/>
<dbReference type="PANTHER" id="PTHR23507">
    <property type="entry name" value="ZGC:174356"/>
    <property type="match status" value="1"/>
</dbReference>
<dbReference type="InterPro" id="IPR011701">
    <property type="entry name" value="MFS"/>
</dbReference>
<evidence type="ECO:0000256" key="3">
    <source>
        <dbReference type="ARBA" id="ARBA00022989"/>
    </source>
</evidence>
<dbReference type="GO" id="GO:0016020">
    <property type="term" value="C:membrane"/>
    <property type="evidence" value="ECO:0007669"/>
    <property type="project" value="UniProtKB-SubCell"/>
</dbReference>
<dbReference type="Proteomes" id="UP000659654">
    <property type="component" value="Unassembled WGS sequence"/>
</dbReference>
<feature type="transmembrane region" description="Helical" evidence="5">
    <location>
        <begin position="356"/>
        <end position="379"/>
    </location>
</feature>
<organism evidence="8 10">
    <name type="scientific">Bursaphelenchus xylophilus</name>
    <name type="common">Pinewood nematode worm</name>
    <name type="synonym">Aphelenchoides xylophilus</name>
    <dbReference type="NCBI Taxonomy" id="6326"/>
    <lineage>
        <taxon>Eukaryota</taxon>
        <taxon>Metazoa</taxon>
        <taxon>Ecdysozoa</taxon>
        <taxon>Nematoda</taxon>
        <taxon>Chromadorea</taxon>
        <taxon>Rhabditida</taxon>
        <taxon>Tylenchina</taxon>
        <taxon>Tylenchomorpha</taxon>
        <taxon>Aphelenchoidea</taxon>
        <taxon>Aphelenchoididae</taxon>
        <taxon>Bursaphelenchus</taxon>
    </lineage>
</organism>
<dbReference type="SMR" id="A0A1I7SMC8"/>
<dbReference type="EMBL" id="CAJFDI010000006">
    <property type="protein sequence ID" value="CAD5234382.1"/>
    <property type="molecule type" value="Genomic_DNA"/>
</dbReference>
<feature type="transmembrane region" description="Helical" evidence="5">
    <location>
        <begin position="139"/>
        <end position="156"/>
    </location>
</feature>
<evidence type="ECO:0000313" key="9">
    <source>
        <dbReference type="Proteomes" id="UP000659654"/>
    </source>
</evidence>
<dbReference type="InterPro" id="IPR036259">
    <property type="entry name" value="MFS_trans_sf"/>
</dbReference>
<gene>
    <name evidence="6" type="ORF">BXYJ_LOCUS14473</name>
</gene>
<evidence type="ECO:0000256" key="2">
    <source>
        <dbReference type="ARBA" id="ARBA00022692"/>
    </source>
</evidence>
<dbReference type="WBParaSite" id="BXY_1421200.1">
    <property type="protein sequence ID" value="BXY_1421200.1"/>
    <property type="gene ID" value="BXY_1421200"/>
</dbReference>
<feature type="transmembrane region" description="Helical" evidence="5">
    <location>
        <begin position="112"/>
        <end position="133"/>
    </location>
</feature>
<keyword evidence="3 5" id="KW-1133">Transmembrane helix</keyword>
<reference evidence="10" key="1">
    <citation type="submission" date="2016-11" db="UniProtKB">
        <authorList>
            <consortium name="WormBaseParasite"/>
        </authorList>
    </citation>
    <scope>IDENTIFICATION</scope>
</reference>
<dbReference type="eggNOG" id="KOG2816">
    <property type="taxonomic scope" value="Eukaryota"/>
</dbReference>
<evidence type="ECO:0000313" key="10">
    <source>
        <dbReference type="WBParaSite" id="BXY_1421200.1"/>
    </source>
</evidence>
<feature type="transmembrane region" description="Helical" evidence="5">
    <location>
        <begin position="177"/>
        <end position="197"/>
    </location>
</feature>
<feature type="transmembrane region" description="Helical" evidence="5">
    <location>
        <begin position="269"/>
        <end position="287"/>
    </location>
</feature>
<dbReference type="AlphaFoldDB" id="A0A1I7SMC8"/>
<proteinExistence type="predicted"/>
<dbReference type="Gene3D" id="1.20.1250.20">
    <property type="entry name" value="MFS general substrate transporter like domains"/>
    <property type="match status" value="1"/>
</dbReference>
<dbReference type="Proteomes" id="UP000582659">
    <property type="component" value="Unassembled WGS sequence"/>
</dbReference>
<keyword evidence="2 5" id="KW-0812">Transmembrane</keyword>